<proteinExistence type="predicted"/>
<reference evidence="2" key="1">
    <citation type="journal article" date="2020" name="Cell">
        <title>Large-Scale Comparative Analyses of Tick Genomes Elucidate Their Genetic Diversity and Vector Capacities.</title>
        <authorList>
            <consortium name="Tick Genome and Microbiome Consortium (TIGMIC)"/>
            <person name="Jia N."/>
            <person name="Wang J."/>
            <person name="Shi W."/>
            <person name="Du L."/>
            <person name="Sun Y."/>
            <person name="Zhan W."/>
            <person name="Jiang J.F."/>
            <person name="Wang Q."/>
            <person name="Zhang B."/>
            <person name="Ji P."/>
            <person name="Bell-Sakyi L."/>
            <person name="Cui X.M."/>
            <person name="Yuan T.T."/>
            <person name="Jiang B.G."/>
            <person name="Yang W.F."/>
            <person name="Lam T.T."/>
            <person name="Chang Q.C."/>
            <person name="Ding S.J."/>
            <person name="Wang X.J."/>
            <person name="Zhu J.G."/>
            <person name="Ruan X.D."/>
            <person name="Zhao L."/>
            <person name="Wei J.T."/>
            <person name="Ye R.Z."/>
            <person name="Que T.C."/>
            <person name="Du C.H."/>
            <person name="Zhou Y.H."/>
            <person name="Cheng J.X."/>
            <person name="Dai P.F."/>
            <person name="Guo W.B."/>
            <person name="Han X.H."/>
            <person name="Huang E.J."/>
            <person name="Li L.F."/>
            <person name="Wei W."/>
            <person name="Gao Y.C."/>
            <person name="Liu J.Z."/>
            <person name="Shao H.Z."/>
            <person name="Wang X."/>
            <person name="Wang C.C."/>
            <person name="Yang T.C."/>
            <person name="Huo Q.B."/>
            <person name="Li W."/>
            <person name="Chen H.Y."/>
            <person name="Chen S.E."/>
            <person name="Zhou L.G."/>
            <person name="Ni X.B."/>
            <person name="Tian J.H."/>
            <person name="Sheng Y."/>
            <person name="Liu T."/>
            <person name="Pan Y.S."/>
            <person name="Xia L.Y."/>
            <person name="Li J."/>
            <person name="Zhao F."/>
            <person name="Cao W.C."/>
        </authorList>
    </citation>
    <scope>NUCLEOTIDE SEQUENCE</scope>
    <source>
        <strain evidence="2">Rmic-2018</strain>
    </source>
</reference>
<feature type="region of interest" description="Disordered" evidence="1">
    <location>
        <begin position="1"/>
        <end position="31"/>
    </location>
</feature>
<evidence type="ECO:0000313" key="2">
    <source>
        <dbReference type="EMBL" id="KAH8041318.1"/>
    </source>
</evidence>
<keyword evidence="3" id="KW-1185">Reference proteome</keyword>
<dbReference type="EMBL" id="JABSTU010000001">
    <property type="protein sequence ID" value="KAH8041318.1"/>
    <property type="molecule type" value="Genomic_DNA"/>
</dbReference>
<accession>A0A9J6F3C7</accession>
<feature type="region of interest" description="Disordered" evidence="1">
    <location>
        <begin position="115"/>
        <end position="153"/>
    </location>
</feature>
<comment type="caution">
    <text evidence="2">The sequence shown here is derived from an EMBL/GenBank/DDBJ whole genome shotgun (WGS) entry which is preliminary data.</text>
</comment>
<evidence type="ECO:0000313" key="3">
    <source>
        <dbReference type="Proteomes" id="UP000821866"/>
    </source>
</evidence>
<protein>
    <submittedName>
        <fullName evidence="2">Uncharacterized protein</fullName>
    </submittedName>
</protein>
<name>A0A9J6F3C7_RHIMP</name>
<dbReference type="Proteomes" id="UP000821866">
    <property type="component" value="Chromosome 1"/>
</dbReference>
<organism evidence="2 3">
    <name type="scientific">Rhipicephalus microplus</name>
    <name type="common">Cattle tick</name>
    <name type="synonym">Boophilus microplus</name>
    <dbReference type="NCBI Taxonomy" id="6941"/>
    <lineage>
        <taxon>Eukaryota</taxon>
        <taxon>Metazoa</taxon>
        <taxon>Ecdysozoa</taxon>
        <taxon>Arthropoda</taxon>
        <taxon>Chelicerata</taxon>
        <taxon>Arachnida</taxon>
        <taxon>Acari</taxon>
        <taxon>Parasitiformes</taxon>
        <taxon>Ixodida</taxon>
        <taxon>Ixodoidea</taxon>
        <taxon>Ixodidae</taxon>
        <taxon>Rhipicephalinae</taxon>
        <taxon>Rhipicephalus</taxon>
        <taxon>Boophilus</taxon>
    </lineage>
</organism>
<dbReference type="AlphaFoldDB" id="A0A9J6F3C7"/>
<sequence>MAAAVRRPYQQTTRSAAVAAAGTSGEPPPPRTKMAMEINRRRHIALLPVRQLTQLSPRRSKLRRAIISSYGFLRINLDPADWELRNRERAMESPGTSPRNSARAASLLGRGGGECGVFYSKQRPQPHTRSPCVKDPWDDRRRRRQRRAMGESAVLPEWLPVTSDERVSL</sequence>
<evidence type="ECO:0000256" key="1">
    <source>
        <dbReference type="SAM" id="MobiDB-lite"/>
    </source>
</evidence>
<gene>
    <name evidence="2" type="ORF">HPB51_014599</name>
</gene>
<reference evidence="2" key="2">
    <citation type="submission" date="2021-09" db="EMBL/GenBank/DDBJ databases">
        <authorList>
            <person name="Jia N."/>
            <person name="Wang J."/>
            <person name="Shi W."/>
            <person name="Du L."/>
            <person name="Sun Y."/>
            <person name="Zhan W."/>
            <person name="Jiang J."/>
            <person name="Wang Q."/>
            <person name="Zhang B."/>
            <person name="Ji P."/>
            <person name="Sakyi L.B."/>
            <person name="Cui X."/>
            <person name="Yuan T."/>
            <person name="Jiang B."/>
            <person name="Yang W."/>
            <person name="Lam T.T.-Y."/>
            <person name="Chang Q."/>
            <person name="Ding S."/>
            <person name="Wang X."/>
            <person name="Zhu J."/>
            <person name="Ruan X."/>
            <person name="Zhao L."/>
            <person name="Wei J."/>
            <person name="Que T."/>
            <person name="Du C."/>
            <person name="Cheng J."/>
            <person name="Dai P."/>
            <person name="Han X."/>
            <person name="Huang E."/>
            <person name="Gao Y."/>
            <person name="Liu J."/>
            <person name="Shao H."/>
            <person name="Ye R."/>
            <person name="Li L."/>
            <person name="Wei W."/>
            <person name="Wang X."/>
            <person name="Wang C."/>
            <person name="Huo Q."/>
            <person name="Li W."/>
            <person name="Guo W."/>
            <person name="Chen H."/>
            <person name="Chen S."/>
            <person name="Zhou L."/>
            <person name="Zhou L."/>
            <person name="Ni X."/>
            <person name="Tian J."/>
            <person name="Zhou Y."/>
            <person name="Sheng Y."/>
            <person name="Liu T."/>
            <person name="Pan Y."/>
            <person name="Xia L."/>
            <person name="Li J."/>
            <person name="Zhao F."/>
            <person name="Cao W."/>
        </authorList>
    </citation>
    <scope>NUCLEOTIDE SEQUENCE</scope>
    <source>
        <strain evidence="2">Rmic-2018</strain>
        <tissue evidence="2">Larvae</tissue>
    </source>
</reference>